<proteinExistence type="predicted"/>
<dbReference type="AlphaFoldDB" id="A0ABD1Z5S3"/>
<gene>
    <name evidence="1" type="ORF">R1flu_010400</name>
</gene>
<name>A0ABD1Z5S3_9MARC</name>
<evidence type="ECO:0000313" key="1">
    <source>
        <dbReference type="EMBL" id="KAL2642813.1"/>
    </source>
</evidence>
<evidence type="ECO:0000313" key="2">
    <source>
        <dbReference type="Proteomes" id="UP001605036"/>
    </source>
</evidence>
<protein>
    <submittedName>
        <fullName evidence="1">Uncharacterized protein</fullName>
    </submittedName>
</protein>
<keyword evidence="2" id="KW-1185">Reference proteome</keyword>
<comment type="caution">
    <text evidence="1">The sequence shown here is derived from an EMBL/GenBank/DDBJ whole genome shotgun (WGS) entry which is preliminary data.</text>
</comment>
<dbReference type="Proteomes" id="UP001605036">
    <property type="component" value="Unassembled WGS sequence"/>
</dbReference>
<accession>A0ABD1Z5S3</accession>
<dbReference type="EMBL" id="JBHFFA010000002">
    <property type="protein sequence ID" value="KAL2642813.1"/>
    <property type="molecule type" value="Genomic_DNA"/>
</dbReference>
<reference evidence="1 2" key="1">
    <citation type="submission" date="2024-09" db="EMBL/GenBank/DDBJ databases">
        <title>Chromosome-scale assembly of Riccia fluitans.</title>
        <authorList>
            <person name="Paukszto L."/>
            <person name="Sawicki J."/>
            <person name="Karawczyk K."/>
            <person name="Piernik-Szablinska J."/>
            <person name="Szczecinska M."/>
            <person name="Mazdziarz M."/>
        </authorList>
    </citation>
    <scope>NUCLEOTIDE SEQUENCE [LARGE SCALE GENOMIC DNA]</scope>
    <source>
        <strain evidence="1">Rf_01</strain>
        <tissue evidence="1">Aerial parts of the thallus</tissue>
    </source>
</reference>
<sequence>MDKPCPLTGIMYCVSLHYSFKLLLPIGYNSSDNRKLIKDSGRLVFLYITDCFVIRQTELAPSISQTRLTLGILESEALCRPPSIMTTVFARNPYHLLSRKEEEVIDLLEGKVLLTGAEMIDFEGGQQNKPKSRVQRKQPKDVPLTIRYIFLEDEESHKKTVSDKARFQQQLLQMKAARKVKFPGPVPADDKPVIVRHVVLQEGGDIEEVISDSGQVRQMLRHTLARVDPLNRKVLDINFPTIELTGKT</sequence>
<organism evidence="1 2">
    <name type="scientific">Riccia fluitans</name>
    <dbReference type="NCBI Taxonomy" id="41844"/>
    <lineage>
        <taxon>Eukaryota</taxon>
        <taxon>Viridiplantae</taxon>
        <taxon>Streptophyta</taxon>
        <taxon>Embryophyta</taxon>
        <taxon>Marchantiophyta</taxon>
        <taxon>Marchantiopsida</taxon>
        <taxon>Marchantiidae</taxon>
        <taxon>Marchantiales</taxon>
        <taxon>Ricciaceae</taxon>
        <taxon>Riccia</taxon>
    </lineage>
</organism>